<dbReference type="InterPro" id="IPR050951">
    <property type="entry name" value="Retrovirus_Pol_polyprotein"/>
</dbReference>
<evidence type="ECO:0000256" key="2">
    <source>
        <dbReference type="ARBA" id="ARBA00012180"/>
    </source>
</evidence>
<proteinExistence type="inferred from homology"/>
<evidence type="ECO:0000256" key="1">
    <source>
        <dbReference type="ARBA" id="ARBA00010879"/>
    </source>
</evidence>
<organism evidence="5 6">
    <name type="scientific">Gadus morhua</name>
    <name type="common">Atlantic cod</name>
    <dbReference type="NCBI Taxonomy" id="8049"/>
    <lineage>
        <taxon>Eukaryota</taxon>
        <taxon>Metazoa</taxon>
        <taxon>Chordata</taxon>
        <taxon>Craniata</taxon>
        <taxon>Vertebrata</taxon>
        <taxon>Euteleostomi</taxon>
        <taxon>Actinopterygii</taxon>
        <taxon>Neopterygii</taxon>
        <taxon>Teleostei</taxon>
        <taxon>Neoteleostei</taxon>
        <taxon>Acanthomorphata</taxon>
        <taxon>Zeiogadaria</taxon>
        <taxon>Gadariae</taxon>
        <taxon>Gadiformes</taxon>
        <taxon>Gadoidei</taxon>
        <taxon>Gadidae</taxon>
        <taxon>Gadus</taxon>
    </lineage>
</organism>
<keyword evidence="6" id="KW-1185">Reference proteome</keyword>
<dbReference type="InterPro" id="IPR043502">
    <property type="entry name" value="DNA/RNA_pol_sf"/>
</dbReference>
<dbReference type="PANTHER" id="PTHR37984:SF5">
    <property type="entry name" value="PROTEIN NYNRIN-LIKE"/>
    <property type="match status" value="1"/>
</dbReference>
<evidence type="ECO:0000313" key="6">
    <source>
        <dbReference type="Proteomes" id="UP000694546"/>
    </source>
</evidence>
<evidence type="ECO:0000259" key="4">
    <source>
        <dbReference type="PROSITE" id="PS50878"/>
    </source>
</evidence>
<dbReference type="GeneTree" id="ENSGT01140000282569"/>
<dbReference type="Gene3D" id="3.30.70.270">
    <property type="match status" value="2"/>
</dbReference>
<dbReference type="SUPFAM" id="SSF56672">
    <property type="entry name" value="DNA/RNA polymerases"/>
    <property type="match status" value="1"/>
</dbReference>
<evidence type="ECO:0000313" key="5">
    <source>
        <dbReference type="Ensembl" id="ENSGMOP00000050061.1"/>
    </source>
</evidence>
<dbReference type="Gene3D" id="3.10.10.10">
    <property type="entry name" value="HIV Type 1 Reverse Transcriptase, subunit A, domain 1"/>
    <property type="match status" value="1"/>
</dbReference>
<reference evidence="5" key="1">
    <citation type="submission" date="2025-08" db="UniProtKB">
        <authorList>
            <consortium name="Ensembl"/>
        </authorList>
    </citation>
    <scope>IDENTIFICATION</scope>
</reference>
<feature type="domain" description="Reverse transcriptase" evidence="4">
    <location>
        <begin position="74"/>
        <end position="251"/>
    </location>
</feature>
<dbReference type="Pfam" id="PF00078">
    <property type="entry name" value="RVT_1"/>
    <property type="match status" value="1"/>
</dbReference>
<dbReference type="Proteomes" id="UP000694546">
    <property type="component" value="Chromosome 7"/>
</dbReference>
<dbReference type="GO" id="GO:0004523">
    <property type="term" value="F:RNA-DNA hybrid ribonuclease activity"/>
    <property type="evidence" value="ECO:0007669"/>
    <property type="project" value="UniProtKB-EC"/>
</dbReference>
<dbReference type="Ensembl" id="ENSGMOT00000032524.1">
    <property type="protein sequence ID" value="ENSGMOP00000050061.1"/>
    <property type="gene ID" value="ENSGMOG00000035165.1"/>
</dbReference>
<sequence length="420" mass="47243">MLGGGTATKIGLVHRVSGVETFEDVFGDIALLDCDPVKIELQPDARPYSIASPRRIPFPILPQVEEELKRMQSLGIIEEVKEAPDWCVPMVPVMKKNKKPRICVDLTKLNKAVKRERFMLPTLEDVAPNLSGATVFSTIDASSGFWQMPLDASSRRLTTFITPVGRFFFWRLPFGITSAPEIFQQRMSTLLRDHSGTVVVMDDILIFGKDRAEHDCNLRAVMQTVRASGLKLNREKCQFGKSEIKYFGHIVGKDGIKPSTEKVRAISDLPCPTNVTELRQCTGMINYLGRFLPDLSSIMHPIDSLLKKETAWLWGEAQDEAFKQAYYNPSKPTVVSADASSFGLGAALYQEQRDGLKPVAFCSRSLTETERRYSQIEKECLAGVWACERFVRYLQGMDKLIRPRQSTRKMSAVINVPDEV</sequence>
<dbReference type="OMA" id="CERYILP"/>
<evidence type="ECO:0000256" key="3">
    <source>
        <dbReference type="ARBA" id="ARBA00023268"/>
    </source>
</evidence>
<dbReference type="PANTHER" id="PTHR37984">
    <property type="entry name" value="PROTEIN CBG26694"/>
    <property type="match status" value="1"/>
</dbReference>
<dbReference type="InterPro" id="IPR043128">
    <property type="entry name" value="Rev_trsase/Diguanyl_cyclase"/>
</dbReference>
<accession>A0A8C5FNL6</accession>
<dbReference type="InterPro" id="IPR000477">
    <property type="entry name" value="RT_dom"/>
</dbReference>
<dbReference type="InterPro" id="IPR041577">
    <property type="entry name" value="RT_RNaseH_2"/>
</dbReference>
<dbReference type="CDD" id="cd01647">
    <property type="entry name" value="RT_LTR"/>
    <property type="match status" value="1"/>
</dbReference>
<reference evidence="5" key="2">
    <citation type="submission" date="2025-09" db="UniProtKB">
        <authorList>
            <consortium name="Ensembl"/>
        </authorList>
    </citation>
    <scope>IDENTIFICATION</scope>
</reference>
<comment type="similarity">
    <text evidence="1">Belongs to the beta type-B retroviral polymerase family. HERV class-II K(HML-2) pol subfamily.</text>
</comment>
<dbReference type="PROSITE" id="PS50878">
    <property type="entry name" value="RT_POL"/>
    <property type="match status" value="1"/>
</dbReference>
<keyword evidence="3" id="KW-0511">Multifunctional enzyme</keyword>
<dbReference type="AlphaFoldDB" id="A0A8C5FNL6"/>
<name>A0A8C5FNL6_GADMO</name>
<dbReference type="EC" id="3.1.26.4" evidence="2"/>
<dbReference type="Pfam" id="PF17919">
    <property type="entry name" value="RT_RNaseH_2"/>
    <property type="match status" value="1"/>
</dbReference>
<protein>
    <recommendedName>
        <fullName evidence="2">ribonuclease H</fullName>
        <ecNumber evidence="2">3.1.26.4</ecNumber>
    </recommendedName>
</protein>